<feature type="domain" description="Peptidase S1" evidence="3">
    <location>
        <begin position="36"/>
        <end position="183"/>
    </location>
</feature>
<name>A0A6P7YTR9_9AMPH</name>
<evidence type="ECO:0000256" key="2">
    <source>
        <dbReference type="SAM" id="SignalP"/>
    </source>
</evidence>
<keyword evidence="1" id="KW-1015">Disulfide bond</keyword>
<dbReference type="InterPro" id="IPR018114">
    <property type="entry name" value="TRYPSIN_HIS"/>
</dbReference>
<keyword evidence="4" id="KW-1185">Reference proteome</keyword>
<evidence type="ECO:0000313" key="4">
    <source>
        <dbReference type="Proteomes" id="UP000515156"/>
    </source>
</evidence>
<reference evidence="5" key="1">
    <citation type="submission" date="2025-08" db="UniProtKB">
        <authorList>
            <consortium name="RefSeq"/>
        </authorList>
    </citation>
    <scope>IDENTIFICATION</scope>
</reference>
<dbReference type="PANTHER" id="PTHR24253">
    <property type="entry name" value="TRANSMEMBRANE PROTEASE SERINE"/>
    <property type="match status" value="1"/>
</dbReference>
<dbReference type="GO" id="GO:0006508">
    <property type="term" value="P:proteolysis"/>
    <property type="evidence" value="ECO:0007669"/>
    <property type="project" value="InterPro"/>
</dbReference>
<dbReference type="PROSITE" id="PS50240">
    <property type="entry name" value="TRYPSIN_DOM"/>
    <property type="match status" value="1"/>
</dbReference>
<proteinExistence type="predicted"/>
<dbReference type="GeneID" id="115475070"/>
<dbReference type="PROSITE" id="PS00134">
    <property type="entry name" value="TRYPSIN_HIS"/>
    <property type="match status" value="1"/>
</dbReference>
<accession>A0A6P7YTR9</accession>
<evidence type="ECO:0000256" key="1">
    <source>
        <dbReference type="ARBA" id="ARBA00023157"/>
    </source>
</evidence>
<keyword evidence="2" id="KW-0732">Signal</keyword>
<dbReference type="InterPro" id="IPR001314">
    <property type="entry name" value="Peptidase_S1A"/>
</dbReference>
<organism evidence="4 5">
    <name type="scientific">Microcaecilia unicolor</name>
    <dbReference type="NCBI Taxonomy" id="1415580"/>
    <lineage>
        <taxon>Eukaryota</taxon>
        <taxon>Metazoa</taxon>
        <taxon>Chordata</taxon>
        <taxon>Craniata</taxon>
        <taxon>Vertebrata</taxon>
        <taxon>Euteleostomi</taxon>
        <taxon>Amphibia</taxon>
        <taxon>Gymnophiona</taxon>
        <taxon>Siphonopidae</taxon>
        <taxon>Microcaecilia</taxon>
    </lineage>
</organism>
<dbReference type="SMART" id="SM00020">
    <property type="entry name" value="Tryp_SPc"/>
    <property type="match status" value="1"/>
</dbReference>
<feature type="signal peptide" evidence="2">
    <location>
        <begin position="1"/>
        <end position="22"/>
    </location>
</feature>
<dbReference type="Gene3D" id="2.40.10.10">
    <property type="entry name" value="Trypsin-like serine proteases"/>
    <property type="match status" value="2"/>
</dbReference>
<protein>
    <submittedName>
        <fullName evidence="5">Serine protease 27-like</fullName>
    </submittedName>
</protein>
<dbReference type="AlphaFoldDB" id="A0A6P7YTR9"/>
<dbReference type="InterPro" id="IPR009003">
    <property type="entry name" value="Peptidase_S1_PA"/>
</dbReference>
<dbReference type="FunFam" id="2.40.10.10:FF:000184">
    <property type="entry name" value="Prostasin"/>
    <property type="match status" value="1"/>
</dbReference>
<evidence type="ECO:0000259" key="3">
    <source>
        <dbReference type="PROSITE" id="PS50240"/>
    </source>
</evidence>
<dbReference type="InParanoid" id="A0A6P7YTR9"/>
<feature type="chain" id="PRO_5027740487" evidence="2">
    <location>
        <begin position="23"/>
        <end position="188"/>
    </location>
</feature>
<dbReference type="OrthoDB" id="546450at2759"/>
<evidence type="ECO:0000313" key="5">
    <source>
        <dbReference type="RefSeq" id="XP_030066669.1"/>
    </source>
</evidence>
<dbReference type="GO" id="GO:0004252">
    <property type="term" value="F:serine-type endopeptidase activity"/>
    <property type="evidence" value="ECO:0007669"/>
    <property type="project" value="InterPro"/>
</dbReference>
<dbReference type="Proteomes" id="UP000515156">
    <property type="component" value="Chromosome 7"/>
</dbReference>
<dbReference type="SUPFAM" id="SSF50494">
    <property type="entry name" value="Trypsin-like serine proteases"/>
    <property type="match status" value="1"/>
</dbReference>
<dbReference type="PRINTS" id="PR00722">
    <property type="entry name" value="CHYMOTRYPSIN"/>
</dbReference>
<sequence>MGHILVLGILLLLYTGVHQTQAASAVCGKPIISDRIVGGQEAKDGEWPWQVSIQMDGSHFCGGSLITHQWIVSAAHCFATPLYVSALQVCLGAYQLLYNAVNPHVVRSSLRQVIINPSYRNEGSSGDIALVELETPVSFTSYILPICLPGSPVLFFPEMRCWVTGWGHVQDGVPLPPPQTLRKFQYID</sequence>
<dbReference type="InterPro" id="IPR001254">
    <property type="entry name" value="Trypsin_dom"/>
</dbReference>
<dbReference type="RefSeq" id="XP_030066669.1">
    <property type="nucleotide sequence ID" value="XM_030210809.1"/>
</dbReference>
<dbReference type="KEGG" id="muo:115475070"/>
<dbReference type="Pfam" id="PF00089">
    <property type="entry name" value="Trypsin"/>
    <property type="match status" value="1"/>
</dbReference>
<dbReference type="InterPro" id="IPR043504">
    <property type="entry name" value="Peptidase_S1_PA_chymotrypsin"/>
</dbReference>
<dbReference type="PANTHER" id="PTHR24253:SF119">
    <property type="entry name" value="SERINE PROTEASE 27"/>
    <property type="match status" value="1"/>
</dbReference>
<gene>
    <name evidence="5" type="primary">LOC115475070</name>
</gene>
<dbReference type="CDD" id="cd00190">
    <property type="entry name" value="Tryp_SPc"/>
    <property type="match status" value="1"/>
</dbReference>